<organism evidence="10 11">
    <name type="scientific">Erysipelothrix larvae</name>
    <dbReference type="NCBI Taxonomy" id="1514105"/>
    <lineage>
        <taxon>Bacteria</taxon>
        <taxon>Bacillati</taxon>
        <taxon>Bacillota</taxon>
        <taxon>Erysipelotrichia</taxon>
        <taxon>Erysipelotrichales</taxon>
        <taxon>Erysipelotrichaceae</taxon>
        <taxon>Erysipelothrix</taxon>
    </lineage>
</organism>
<dbReference type="GO" id="GO:0055129">
    <property type="term" value="P:L-proline biosynthetic process"/>
    <property type="evidence" value="ECO:0007669"/>
    <property type="project" value="UniProtKB-UniRule"/>
</dbReference>
<dbReference type="InterPro" id="IPR019797">
    <property type="entry name" value="Glutamate_5-kinase_CS"/>
</dbReference>
<dbReference type="PROSITE" id="PS00902">
    <property type="entry name" value="GLUTAMATE_5_KINASE"/>
    <property type="match status" value="1"/>
</dbReference>
<dbReference type="EMBL" id="CP013213">
    <property type="protein sequence ID" value="AMC94366.1"/>
    <property type="molecule type" value="Genomic_DNA"/>
</dbReference>
<evidence type="ECO:0000256" key="2">
    <source>
        <dbReference type="ARBA" id="ARBA00022605"/>
    </source>
</evidence>
<feature type="binding site" evidence="8">
    <location>
        <position position="143"/>
    </location>
    <ligand>
        <name>substrate</name>
    </ligand>
</feature>
<sequence length="283" mass="30956">MNRTSLKNKQRIVVKIGSSSLTHPESKNIDYRKLERLVRVLSDLRNQGKDVVLVTSGAQVVGRKVMSMVEDPSHLPQKQALAAIGQAKLMMIYQRLFSEYNQNCAQVLLTKHNLMFKDGIQNAQNTFNALLNMGVIPVVNENDTVATDEIEFGDNDTLSAFVLALIHADLLIILSDIDGFYTDDPTTNPKASLISEVEKINDTHFKMGKDSSSSGVGTGGMNTKIKAAKIATEAGADMVLASGHDVFNIYRIVDGEPIGTCFSANPLPNFDLLNYIKGSDAHE</sequence>
<proteinExistence type="inferred from homology"/>
<reference evidence="10 11" key="1">
    <citation type="submission" date="2015-10" db="EMBL/GenBank/DDBJ databases">
        <title>Erysipelothrix larvae sp. LV19 isolated from the larval gut of the rhinoceros beetle, Trypoxylus dichotomus.</title>
        <authorList>
            <person name="Lim S."/>
            <person name="Kim B.-C."/>
        </authorList>
    </citation>
    <scope>NUCLEOTIDE SEQUENCE [LARGE SCALE GENOMIC DNA]</scope>
    <source>
        <strain evidence="10 11">LV19</strain>
    </source>
</reference>
<dbReference type="Proteomes" id="UP000063781">
    <property type="component" value="Chromosome"/>
</dbReference>
<evidence type="ECO:0000256" key="8">
    <source>
        <dbReference type="HAMAP-Rule" id="MF_00456"/>
    </source>
</evidence>
<dbReference type="PANTHER" id="PTHR43654">
    <property type="entry name" value="GLUTAMATE 5-KINASE"/>
    <property type="match status" value="1"/>
</dbReference>
<evidence type="ECO:0000256" key="5">
    <source>
        <dbReference type="ARBA" id="ARBA00022741"/>
    </source>
</evidence>
<name>A0A120JTY7_9FIRM</name>
<feature type="binding site" evidence="8">
    <location>
        <position position="155"/>
    </location>
    <ligand>
        <name>substrate</name>
    </ligand>
</feature>
<dbReference type="AlphaFoldDB" id="A0A120JTY7"/>
<dbReference type="PIRSF" id="PIRSF000729">
    <property type="entry name" value="GK"/>
    <property type="match status" value="1"/>
</dbReference>
<dbReference type="Pfam" id="PF00696">
    <property type="entry name" value="AA_kinase"/>
    <property type="match status" value="1"/>
</dbReference>
<evidence type="ECO:0000259" key="9">
    <source>
        <dbReference type="Pfam" id="PF00696"/>
    </source>
</evidence>
<dbReference type="InterPro" id="IPR041739">
    <property type="entry name" value="G5K_ProB"/>
</dbReference>
<feature type="binding site" evidence="8">
    <location>
        <position position="15"/>
    </location>
    <ligand>
        <name>ATP</name>
        <dbReference type="ChEBI" id="CHEBI:30616"/>
    </ligand>
</feature>
<dbReference type="InterPro" id="IPR001048">
    <property type="entry name" value="Asp/Glu/Uridylate_kinase"/>
</dbReference>
<dbReference type="InterPro" id="IPR001057">
    <property type="entry name" value="Glu/AcGlu_kinase"/>
</dbReference>
<dbReference type="NCBIfam" id="TIGR01027">
    <property type="entry name" value="proB"/>
    <property type="match status" value="1"/>
</dbReference>
<dbReference type="CDD" id="cd04242">
    <property type="entry name" value="AAK_G5K_ProB"/>
    <property type="match status" value="1"/>
</dbReference>
<dbReference type="UniPathway" id="UPA00098">
    <property type="reaction ID" value="UER00359"/>
</dbReference>
<dbReference type="KEGG" id="erl:AOC36_10400"/>
<comment type="catalytic activity">
    <reaction evidence="8">
        <text>L-glutamate + ATP = L-glutamyl 5-phosphate + ADP</text>
        <dbReference type="Rhea" id="RHEA:14877"/>
        <dbReference type="ChEBI" id="CHEBI:29985"/>
        <dbReference type="ChEBI" id="CHEBI:30616"/>
        <dbReference type="ChEBI" id="CHEBI:58274"/>
        <dbReference type="ChEBI" id="CHEBI:456216"/>
        <dbReference type="EC" id="2.7.2.11"/>
    </reaction>
</comment>
<dbReference type="RefSeq" id="WP_067634019.1">
    <property type="nucleotide sequence ID" value="NZ_CP013213.1"/>
</dbReference>
<dbReference type="InterPro" id="IPR036393">
    <property type="entry name" value="AceGlu_kinase-like_sf"/>
</dbReference>
<evidence type="ECO:0000313" key="10">
    <source>
        <dbReference type="EMBL" id="AMC94366.1"/>
    </source>
</evidence>
<evidence type="ECO:0000256" key="1">
    <source>
        <dbReference type="ARBA" id="ARBA00022490"/>
    </source>
</evidence>
<accession>A0A120JTY7</accession>
<keyword evidence="11" id="KW-1185">Reference proteome</keyword>
<dbReference type="HAMAP" id="MF_00456">
    <property type="entry name" value="ProB"/>
    <property type="match status" value="1"/>
</dbReference>
<dbReference type="PANTHER" id="PTHR43654:SF3">
    <property type="entry name" value="GLUTAMATE 5-KINASE"/>
    <property type="match status" value="1"/>
</dbReference>
<dbReference type="EC" id="2.7.2.11" evidence="8"/>
<dbReference type="FunFam" id="3.40.1160.10:FF:000018">
    <property type="entry name" value="Glutamate 5-kinase"/>
    <property type="match status" value="1"/>
</dbReference>
<dbReference type="GO" id="GO:0004349">
    <property type="term" value="F:glutamate 5-kinase activity"/>
    <property type="evidence" value="ECO:0007669"/>
    <property type="project" value="UniProtKB-UniRule"/>
</dbReference>
<keyword evidence="2 8" id="KW-0028">Amino-acid biosynthesis</keyword>
<feature type="binding site" evidence="8">
    <location>
        <begin position="175"/>
        <end position="176"/>
    </location>
    <ligand>
        <name>ATP</name>
        <dbReference type="ChEBI" id="CHEBI:30616"/>
    </ligand>
</feature>
<evidence type="ECO:0000256" key="3">
    <source>
        <dbReference type="ARBA" id="ARBA00022650"/>
    </source>
</evidence>
<evidence type="ECO:0000256" key="6">
    <source>
        <dbReference type="ARBA" id="ARBA00022777"/>
    </source>
</evidence>
<comment type="function">
    <text evidence="8">Catalyzes the transfer of a phosphate group to glutamate to form L-glutamate 5-phosphate.</text>
</comment>
<keyword evidence="1 8" id="KW-0963">Cytoplasm</keyword>
<dbReference type="STRING" id="1514105.AOC36_10400"/>
<feature type="domain" description="Aspartate/glutamate/uridylate kinase" evidence="9">
    <location>
        <begin position="10"/>
        <end position="239"/>
    </location>
</feature>
<keyword evidence="3 8" id="KW-0641">Proline biosynthesis</keyword>
<keyword evidence="4 8" id="KW-0808">Transferase</keyword>
<feature type="binding site" evidence="8">
    <location>
        <position position="56"/>
    </location>
    <ligand>
        <name>substrate</name>
    </ligand>
</feature>
<keyword evidence="7 8" id="KW-0067">ATP-binding</keyword>
<dbReference type="OrthoDB" id="9804434at2"/>
<dbReference type="GO" id="GO:0005829">
    <property type="term" value="C:cytosol"/>
    <property type="evidence" value="ECO:0007669"/>
    <property type="project" value="TreeGrafter"/>
</dbReference>
<evidence type="ECO:0000256" key="7">
    <source>
        <dbReference type="ARBA" id="ARBA00022840"/>
    </source>
</evidence>
<dbReference type="SUPFAM" id="SSF53633">
    <property type="entry name" value="Carbamate kinase-like"/>
    <property type="match status" value="1"/>
</dbReference>
<dbReference type="InterPro" id="IPR011529">
    <property type="entry name" value="Glu_5kinase"/>
</dbReference>
<dbReference type="InterPro" id="IPR005715">
    <property type="entry name" value="Glu_5kinase/COase_Synthase"/>
</dbReference>
<dbReference type="GO" id="GO:0005524">
    <property type="term" value="F:ATP binding"/>
    <property type="evidence" value="ECO:0007669"/>
    <property type="project" value="UniProtKB-KW"/>
</dbReference>
<evidence type="ECO:0000313" key="11">
    <source>
        <dbReference type="Proteomes" id="UP000063781"/>
    </source>
</evidence>
<evidence type="ECO:0000256" key="4">
    <source>
        <dbReference type="ARBA" id="ARBA00022679"/>
    </source>
</evidence>
<dbReference type="PRINTS" id="PR00474">
    <property type="entry name" value="GLU5KINASE"/>
</dbReference>
<keyword evidence="6 8" id="KW-0418">Kinase</keyword>
<comment type="subcellular location">
    <subcellularLocation>
        <location evidence="8">Cytoplasm</location>
    </subcellularLocation>
</comment>
<keyword evidence="5 8" id="KW-0547">Nucleotide-binding</keyword>
<protein>
    <recommendedName>
        <fullName evidence="8">Glutamate 5-kinase</fullName>
        <ecNumber evidence="8">2.7.2.11</ecNumber>
    </recommendedName>
    <alternativeName>
        <fullName evidence="8">Gamma-glutamyl kinase</fullName>
        <shortName evidence="8">GK</shortName>
    </alternativeName>
</protein>
<comment type="pathway">
    <text evidence="8">Amino-acid biosynthesis; L-proline biosynthesis; L-glutamate 5-semialdehyde from L-glutamate: step 1/2.</text>
</comment>
<comment type="similarity">
    <text evidence="8">Belongs to the glutamate 5-kinase family.</text>
</comment>
<dbReference type="Gene3D" id="3.40.1160.10">
    <property type="entry name" value="Acetylglutamate kinase-like"/>
    <property type="match status" value="1"/>
</dbReference>
<feature type="binding site" evidence="8">
    <location>
        <begin position="218"/>
        <end position="224"/>
    </location>
    <ligand>
        <name>ATP</name>
        <dbReference type="ChEBI" id="CHEBI:30616"/>
    </ligand>
</feature>
<gene>
    <name evidence="8" type="primary">proB</name>
    <name evidence="10" type="ORF">AOC36_10400</name>
</gene>